<gene>
    <name evidence="2" type="ORF">FHG66_10395</name>
</gene>
<keyword evidence="3" id="KW-1185">Reference proteome</keyword>
<dbReference type="AlphaFoldDB" id="A0A5C4MX59"/>
<reference evidence="2 3" key="1">
    <citation type="submission" date="2019-06" db="EMBL/GenBank/DDBJ databases">
        <title>YIM 131921 draft genome.</title>
        <authorList>
            <person name="Jiang L."/>
        </authorList>
    </citation>
    <scope>NUCLEOTIDE SEQUENCE [LARGE SCALE GENOMIC DNA]</scope>
    <source>
        <strain evidence="2 3">YIM 131921</strain>
    </source>
</reference>
<evidence type="ECO:0000313" key="3">
    <source>
        <dbReference type="Proteomes" id="UP000305887"/>
    </source>
</evidence>
<dbReference type="GO" id="GO:0006313">
    <property type="term" value="P:DNA transposition"/>
    <property type="evidence" value="ECO:0007669"/>
    <property type="project" value="InterPro"/>
</dbReference>
<sequence length="69" mass="7363">MAGGGSLGIRLGSATARRHGISRSLLTRWRRELRAGLLMAEERPGFTPLQIAPDVPPPSPTKAPTCAWA</sequence>
<dbReference type="Proteomes" id="UP000305887">
    <property type="component" value="Unassembled WGS sequence"/>
</dbReference>
<dbReference type="InterPro" id="IPR002514">
    <property type="entry name" value="Transposase_8"/>
</dbReference>
<comment type="caution">
    <text evidence="2">The sequence shown here is derived from an EMBL/GenBank/DDBJ whole genome shotgun (WGS) entry which is preliminary data.</text>
</comment>
<organism evidence="2 3">
    <name type="scientific">Rubellimicrobium rubrum</name>
    <dbReference type="NCBI Taxonomy" id="2585369"/>
    <lineage>
        <taxon>Bacteria</taxon>
        <taxon>Pseudomonadati</taxon>
        <taxon>Pseudomonadota</taxon>
        <taxon>Alphaproteobacteria</taxon>
        <taxon>Rhodobacterales</taxon>
        <taxon>Roseobacteraceae</taxon>
        <taxon>Rubellimicrobium</taxon>
    </lineage>
</organism>
<proteinExistence type="predicted"/>
<feature type="region of interest" description="Disordered" evidence="1">
    <location>
        <begin position="47"/>
        <end position="69"/>
    </location>
</feature>
<dbReference type="GO" id="GO:0003677">
    <property type="term" value="F:DNA binding"/>
    <property type="evidence" value="ECO:0007669"/>
    <property type="project" value="InterPro"/>
</dbReference>
<dbReference type="GO" id="GO:0004803">
    <property type="term" value="F:transposase activity"/>
    <property type="evidence" value="ECO:0007669"/>
    <property type="project" value="InterPro"/>
</dbReference>
<name>A0A5C4MX59_9RHOB</name>
<dbReference type="EMBL" id="VDFU01000010">
    <property type="protein sequence ID" value="TNC49632.1"/>
    <property type="molecule type" value="Genomic_DNA"/>
</dbReference>
<dbReference type="Pfam" id="PF01527">
    <property type="entry name" value="HTH_Tnp_1"/>
    <property type="match status" value="1"/>
</dbReference>
<dbReference type="OrthoDB" id="9800877at2"/>
<accession>A0A5C4MX59</accession>
<protein>
    <submittedName>
        <fullName evidence="2">Transposase</fullName>
    </submittedName>
</protein>
<evidence type="ECO:0000256" key="1">
    <source>
        <dbReference type="SAM" id="MobiDB-lite"/>
    </source>
</evidence>
<evidence type="ECO:0000313" key="2">
    <source>
        <dbReference type="EMBL" id="TNC49632.1"/>
    </source>
</evidence>